<evidence type="ECO:0000256" key="10">
    <source>
        <dbReference type="ARBA" id="ARBA00023159"/>
    </source>
</evidence>
<keyword evidence="12" id="KW-0539">Nucleus</keyword>
<evidence type="ECO:0000256" key="14">
    <source>
        <dbReference type="SAM" id="MobiDB-lite"/>
    </source>
</evidence>
<comment type="caution">
    <text evidence="15">The sequence shown here is derived from an EMBL/GenBank/DDBJ whole genome shotgun (WGS) entry which is preliminary data.</text>
</comment>
<dbReference type="EMBL" id="QGMI01001968">
    <property type="protein sequence ID" value="TVY31864.1"/>
    <property type="molecule type" value="Genomic_DNA"/>
</dbReference>
<evidence type="ECO:0000256" key="11">
    <source>
        <dbReference type="ARBA" id="ARBA00023163"/>
    </source>
</evidence>
<evidence type="ECO:0000256" key="4">
    <source>
        <dbReference type="ARBA" id="ARBA00011534"/>
    </source>
</evidence>
<comment type="function">
    <text evidence="13">Component of the EKC/KEOPS complex that is required for the formation of a threonylcarbamoyl group on adenosine at position 37 (t(6)A37) in tRNAs that read codons beginning with adenine. The complex is probably involved in the transfer of the threonylcarbamoyl moiety of threonylcarbamoyl-AMP (TC-AMP) to the N6 group of A37. GON7 likely plays a supporting role to the catalytic subunit KAE1 in the complex. The EKC/KEOPS complex also promotes both telomere uncapping and telomere elongation. The complex is required for efficient recruitment of transcriptional coactivators.</text>
</comment>
<dbReference type="GO" id="GO:0000781">
    <property type="term" value="C:chromosome, telomeric region"/>
    <property type="evidence" value="ECO:0007669"/>
    <property type="project" value="UniProtKB-SubCell"/>
</dbReference>
<evidence type="ECO:0000256" key="2">
    <source>
        <dbReference type="ARBA" id="ARBA00004574"/>
    </source>
</evidence>
<evidence type="ECO:0000313" key="16">
    <source>
        <dbReference type="Proteomes" id="UP000443090"/>
    </source>
</evidence>
<evidence type="ECO:0000256" key="9">
    <source>
        <dbReference type="ARBA" id="ARBA00023015"/>
    </source>
</evidence>
<dbReference type="AlphaFoldDB" id="A0A8H8RAZ2"/>
<dbReference type="GO" id="GO:0008033">
    <property type="term" value="P:tRNA processing"/>
    <property type="evidence" value="ECO:0007669"/>
    <property type="project" value="UniProtKB-KW"/>
</dbReference>
<reference evidence="15 16" key="1">
    <citation type="submission" date="2018-05" db="EMBL/GenBank/DDBJ databases">
        <title>Genome sequencing and assembly of the regulated plant pathogen Lachnellula willkommii and related sister species for the development of diagnostic species identification markers.</title>
        <authorList>
            <person name="Giroux E."/>
            <person name="Bilodeau G."/>
        </authorList>
    </citation>
    <scope>NUCLEOTIDE SEQUENCE [LARGE SCALE GENOMIC DNA]</scope>
    <source>
        <strain evidence="15 16">CBS 160.35</strain>
    </source>
</reference>
<dbReference type="GO" id="GO:0005634">
    <property type="term" value="C:nucleus"/>
    <property type="evidence" value="ECO:0007669"/>
    <property type="project" value="UniProtKB-SubCell"/>
</dbReference>
<proteinExistence type="inferred from homology"/>
<protein>
    <recommendedName>
        <fullName evidence="5">EKC/KEOPS complex subunit GON7</fullName>
    </recommendedName>
</protein>
<dbReference type="OrthoDB" id="2288868at2759"/>
<evidence type="ECO:0000256" key="12">
    <source>
        <dbReference type="ARBA" id="ARBA00023242"/>
    </source>
</evidence>
<organism evidence="15 16">
    <name type="scientific">Lachnellula occidentalis</name>
    <dbReference type="NCBI Taxonomy" id="215460"/>
    <lineage>
        <taxon>Eukaryota</taxon>
        <taxon>Fungi</taxon>
        <taxon>Dikarya</taxon>
        <taxon>Ascomycota</taxon>
        <taxon>Pezizomycotina</taxon>
        <taxon>Leotiomycetes</taxon>
        <taxon>Helotiales</taxon>
        <taxon>Lachnaceae</taxon>
        <taxon>Lachnellula</taxon>
    </lineage>
</organism>
<dbReference type="InterPro" id="IPR014849">
    <property type="entry name" value="EKC/KEOPS_Gon7"/>
</dbReference>
<name>A0A8H8RAZ2_9HELO</name>
<evidence type="ECO:0000256" key="8">
    <source>
        <dbReference type="ARBA" id="ARBA00022895"/>
    </source>
</evidence>
<keyword evidence="6" id="KW-0158">Chromosome</keyword>
<dbReference type="Proteomes" id="UP000443090">
    <property type="component" value="Unassembled WGS sequence"/>
</dbReference>
<evidence type="ECO:0000256" key="3">
    <source>
        <dbReference type="ARBA" id="ARBA00008529"/>
    </source>
</evidence>
<evidence type="ECO:0000256" key="13">
    <source>
        <dbReference type="ARBA" id="ARBA00025393"/>
    </source>
</evidence>
<feature type="compositionally biased region" description="Acidic residues" evidence="14">
    <location>
        <begin position="30"/>
        <end position="44"/>
    </location>
</feature>
<evidence type="ECO:0000256" key="7">
    <source>
        <dbReference type="ARBA" id="ARBA00022694"/>
    </source>
</evidence>
<evidence type="ECO:0000256" key="6">
    <source>
        <dbReference type="ARBA" id="ARBA00022454"/>
    </source>
</evidence>
<gene>
    <name evidence="15" type="ORF">LOCC1_G008625</name>
</gene>
<keyword evidence="10" id="KW-0010">Activator</keyword>
<feature type="region of interest" description="Disordered" evidence="14">
    <location>
        <begin position="1"/>
        <end position="44"/>
    </location>
</feature>
<keyword evidence="7" id="KW-0819">tRNA processing</keyword>
<keyword evidence="9" id="KW-0805">Transcription regulation</keyword>
<comment type="subunit">
    <text evidence="4">Component of the EKC/KEOPS complex composed of at least BUD32, CGI121, GON7, KAE1 and PCC1; the whole complex dimerizes.</text>
</comment>
<feature type="non-terminal residue" evidence="15">
    <location>
        <position position="44"/>
    </location>
</feature>
<dbReference type="Pfam" id="PF08738">
    <property type="entry name" value="Gon7"/>
    <property type="match status" value="1"/>
</dbReference>
<accession>A0A8H8RAZ2</accession>
<keyword evidence="11" id="KW-0804">Transcription</keyword>
<comment type="subcellular location">
    <subcellularLocation>
        <location evidence="2">Chromosome</location>
        <location evidence="2">Telomere</location>
    </subcellularLocation>
    <subcellularLocation>
        <location evidence="1">Nucleus</location>
    </subcellularLocation>
</comment>
<sequence>MQEEINKELTMRMEEDKAVASRVKGGVDEAKEEDNYGEEVPEED</sequence>
<evidence type="ECO:0000313" key="15">
    <source>
        <dbReference type="EMBL" id="TVY31864.1"/>
    </source>
</evidence>
<keyword evidence="8" id="KW-0779">Telomere</keyword>
<comment type="similarity">
    <text evidence="3">Belongs to the GON7 family.</text>
</comment>
<keyword evidence="16" id="KW-1185">Reference proteome</keyword>
<feature type="compositionally biased region" description="Basic and acidic residues" evidence="14">
    <location>
        <begin position="1"/>
        <end position="29"/>
    </location>
</feature>
<evidence type="ECO:0000256" key="1">
    <source>
        <dbReference type="ARBA" id="ARBA00004123"/>
    </source>
</evidence>
<evidence type="ECO:0000256" key="5">
    <source>
        <dbReference type="ARBA" id="ARBA00019746"/>
    </source>
</evidence>